<proteinExistence type="predicted"/>
<comment type="caution">
    <text evidence="1">The sequence shown here is derived from an EMBL/GenBank/DDBJ whole genome shotgun (WGS) entry which is preliminary data.</text>
</comment>
<evidence type="ECO:0000313" key="2">
    <source>
        <dbReference type="Proteomes" id="UP000032046"/>
    </source>
</evidence>
<keyword evidence="2" id="KW-1185">Reference proteome</keyword>
<sequence>MGKDRKTAINGQHACPCGASSFLTWGKHLAPSGHGGYPKLCPKFPWKETFVKEMLNTDFLCKCAEKDSELLPRAAIFYRT</sequence>
<name>A0A0D0J185_9BACT</name>
<accession>A0A0D0J185</accession>
<dbReference type="STRING" id="1602171.ST44_03735"/>
<gene>
    <name evidence="1" type="ORF">ST44_03735</name>
</gene>
<evidence type="ECO:0000313" key="1">
    <source>
        <dbReference type="EMBL" id="KIP63377.1"/>
    </source>
</evidence>
<dbReference type="Proteomes" id="UP000032046">
    <property type="component" value="Unassembled WGS sequence"/>
</dbReference>
<organism evidence="1 2">
    <name type="scientific">Prevotella pectinovora</name>
    <dbReference type="NCBI Taxonomy" id="1602169"/>
    <lineage>
        <taxon>Bacteria</taxon>
        <taxon>Pseudomonadati</taxon>
        <taxon>Bacteroidota</taxon>
        <taxon>Bacteroidia</taxon>
        <taxon>Bacteroidales</taxon>
        <taxon>Prevotellaceae</taxon>
        <taxon>Prevotella</taxon>
    </lineage>
</organism>
<dbReference type="AlphaFoldDB" id="A0A0D0J185"/>
<protein>
    <submittedName>
        <fullName evidence="1">Contig43, whole genome shotgun sequence</fullName>
    </submittedName>
</protein>
<dbReference type="EMBL" id="JXQK01000043">
    <property type="protein sequence ID" value="KIP63377.1"/>
    <property type="molecule type" value="Genomic_DNA"/>
</dbReference>
<reference evidence="1 2" key="1">
    <citation type="submission" date="2015-01" db="EMBL/GenBank/DDBJ databases">
        <title>Comparative genomics of non-oral Prevotella species.</title>
        <authorList>
            <person name="Accetto T."/>
            <person name="Nograsek B."/>
            <person name="Avgustin G."/>
        </authorList>
    </citation>
    <scope>NUCLEOTIDE SEQUENCE [LARGE SCALE GENOMIC DNA]</scope>
    <source>
        <strain evidence="1 2">P5-119</strain>
    </source>
</reference>